<protein>
    <submittedName>
        <fullName evidence="2">Uncharacterized protein</fullName>
    </submittedName>
</protein>
<accession>A0A9X2IDM2</accession>
<dbReference type="RefSeq" id="WP_250424531.1">
    <property type="nucleotide sequence ID" value="NZ_JAJKBJ010000033.1"/>
</dbReference>
<gene>
    <name evidence="2" type="ORF">LOX96_16345</name>
</gene>
<dbReference type="EMBL" id="JAJKBJ010000033">
    <property type="protein sequence ID" value="MCL9685672.1"/>
    <property type="molecule type" value="Genomic_DNA"/>
</dbReference>
<feature type="region of interest" description="Disordered" evidence="1">
    <location>
        <begin position="1"/>
        <end position="56"/>
    </location>
</feature>
<keyword evidence="3" id="KW-1185">Reference proteome</keyword>
<comment type="caution">
    <text evidence="2">The sequence shown here is derived from an EMBL/GenBank/DDBJ whole genome shotgun (WGS) entry which is preliminary data.</text>
</comment>
<organism evidence="2 3">
    <name type="scientific">Legionella maioricensis</name>
    <dbReference type="NCBI Taxonomy" id="2896528"/>
    <lineage>
        <taxon>Bacteria</taxon>
        <taxon>Pseudomonadati</taxon>
        <taxon>Pseudomonadota</taxon>
        <taxon>Gammaproteobacteria</taxon>
        <taxon>Legionellales</taxon>
        <taxon>Legionellaceae</taxon>
        <taxon>Legionella</taxon>
    </lineage>
</organism>
<dbReference type="Proteomes" id="UP001139721">
    <property type="component" value="Unassembled WGS sequence"/>
</dbReference>
<evidence type="ECO:0000256" key="1">
    <source>
        <dbReference type="SAM" id="MobiDB-lite"/>
    </source>
</evidence>
<evidence type="ECO:0000313" key="2">
    <source>
        <dbReference type="EMBL" id="MCL9685672.1"/>
    </source>
</evidence>
<proteinExistence type="predicted"/>
<dbReference type="AlphaFoldDB" id="A0A9X2IDM2"/>
<reference evidence="2" key="1">
    <citation type="submission" date="2021-11" db="EMBL/GenBank/DDBJ databases">
        <title>Legionella maioricencis sp. nov., a new species isolated from hot water samples in Mallorca.</title>
        <authorList>
            <person name="Crespi S."/>
            <person name="Drasar V."/>
            <person name="Salva-Serra F."/>
            <person name="Jaen-Luchoro D."/>
            <person name="Pineiro-Iglesias B."/>
            <person name="Aliaga F."/>
            <person name="Fernandez-Juarez V."/>
            <person name="Coll G."/>
            <person name="Moore E.R.B."/>
            <person name="Bennasar-Figueras A."/>
        </authorList>
    </citation>
    <scope>NUCLEOTIDE SEQUENCE</scope>
    <source>
        <strain evidence="2">HCPI-6</strain>
    </source>
</reference>
<evidence type="ECO:0000313" key="3">
    <source>
        <dbReference type="Proteomes" id="UP001139721"/>
    </source>
</evidence>
<sequence>MKRAKKVPGKKQAQKIQHEELKDVSGGNPQTQTSCREYPGGRVCTGQLGPVAPKPR</sequence>
<feature type="compositionally biased region" description="Basic residues" evidence="1">
    <location>
        <begin position="1"/>
        <end position="13"/>
    </location>
</feature>
<name>A0A9X2IDM2_9GAMM</name>